<dbReference type="Pfam" id="PF13302">
    <property type="entry name" value="Acetyltransf_3"/>
    <property type="match status" value="1"/>
</dbReference>
<dbReference type="EMBL" id="FQXC01000006">
    <property type="protein sequence ID" value="SHH97994.1"/>
    <property type="molecule type" value="Genomic_DNA"/>
</dbReference>
<dbReference type="SUPFAM" id="SSF55729">
    <property type="entry name" value="Acyl-CoA N-acyltransferases (Nat)"/>
    <property type="match status" value="1"/>
</dbReference>
<dbReference type="Gene3D" id="3.40.630.30">
    <property type="match status" value="1"/>
</dbReference>
<dbReference type="Proteomes" id="UP000184221">
    <property type="component" value="Unassembled WGS sequence"/>
</dbReference>
<dbReference type="STRING" id="996342.SAMN05443551_3879"/>
<dbReference type="AlphaFoldDB" id="A0A1M5XER6"/>
<sequence length="171" mass="19404">MIETPRITTDRLTLRLPEERDFADIAAFMTSKQTRFVGDIEPDPWRQWQALLGNLGHWLLRGYGFFAVERIADGAFLGRVGIVNHIMWPEAELGWNLNPGFEGHGYATEAAVAARDWMFETHGQSGLISQIHPDNTPSIKLAERIGAIFEREDTLFDAPCLVYRHPKQEVA</sequence>
<keyword evidence="3" id="KW-1185">Reference proteome</keyword>
<dbReference type="InterPro" id="IPR000182">
    <property type="entry name" value="GNAT_dom"/>
</dbReference>
<evidence type="ECO:0000313" key="3">
    <source>
        <dbReference type="Proteomes" id="UP000184221"/>
    </source>
</evidence>
<dbReference type="OrthoDB" id="6293260at2"/>
<proteinExistence type="predicted"/>
<evidence type="ECO:0000259" key="1">
    <source>
        <dbReference type="PROSITE" id="PS51186"/>
    </source>
</evidence>
<accession>A0A1M5XER6</accession>
<dbReference type="InterPro" id="IPR016181">
    <property type="entry name" value="Acyl_CoA_acyltransferase"/>
</dbReference>
<dbReference type="PANTHER" id="PTHR43792">
    <property type="entry name" value="GNAT FAMILY, PUTATIVE (AFU_ORTHOLOGUE AFUA_3G00765)-RELATED-RELATED"/>
    <property type="match status" value="1"/>
</dbReference>
<feature type="domain" description="N-acetyltransferase" evidence="1">
    <location>
        <begin position="12"/>
        <end position="168"/>
    </location>
</feature>
<reference evidence="2 3" key="1">
    <citation type="submission" date="2016-11" db="EMBL/GenBank/DDBJ databases">
        <authorList>
            <person name="Jaros S."/>
            <person name="Januszkiewicz K."/>
            <person name="Wedrychowicz H."/>
        </authorList>
    </citation>
    <scope>NUCLEOTIDE SEQUENCE [LARGE SCALE GENOMIC DNA]</scope>
    <source>
        <strain evidence="2 3">DSM 29431</strain>
    </source>
</reference>
<gene>
    <name evidence="2" type="ORF">SAMN05443551_3879</name>
</gene>
<evidence type="ECO:0000313" key="2">
    <source>
        <dbReference type="EMBL" id="SHH97994.1"/>
    </source>
</evidence>
<dbReference type="InterPro" id="IPR051531">
    <property type="entry name" value="N-acetyltransferase"/>
</dbReference>
<dbReference type="GO" id="GO:0016747">
    <property type="term" value="F:acyltransferase activity, transferring groups other than amino-acyl groups"/>
    <property type="evidence" value="ECO:0007669"/>
    <property type="project" value="InterPro"/>
</dbReference>
<name>A0A1M5XER6_9RHOB</name>
<dbReference type="PANTHER" id="PTHR43792:SF1">
    <property type="entry name" value="N-ACETYLTRANSFERASE DOMAIN-CONTAINING PROTEIN"/>
    <property type="match status" value="1"/>
</dbReference>
<dbReference type="RefSeq" id="WP_072779746.1">
    <property type="nucleotide sequence ID" value="NZ_FQXC01000006.1"/>
</dbReference>
<protein>
    <submittedName>
        <fullName evidence="2">Protein N-acetyltransferase, RimJ/RimL family</fullName>
    </submittedName>
</protein>
<organism evidence="2 3">
    <name type="scientific">Marivita hallyeonensis</name>
    <dbReference type="NCBI Taxonomy" id="996342"/>
    <lineage>
        <taxon>Bacteria</taxon>
        <taxon>Pseudomonadati</taxon>
        <taxon>Pseudomonadota</taxon>
        <taxon>Alphaproteobacteria</taxon>
        <taxon>Rhodobacterales</taxon>
        <taxon>Roseobacteraceae</taxon>
        <taxon>Marivita</taxon>
    </lineage>
</organism>
<keyword evidence="2" id="KW-0808">Transferase</keyword>
<dbReference type="PROSITE" id="PS51186">
    <property type="entry name" value="GNAT"/>
    <property type="match status" value="1"/>
</dbReference>